<proteinExistence type="inferred from homology"/>
<keyword evidence="2" id="KW-0805">Transcription regulation</keyword>
<feature type="compositionally biased region" description="Pro residues" evidence="6">
    <location>
        <begin position="1081"/>
        <end position="1099"/>
    </location>
</feature>
<dbReference type="PROSITE" id="PS51755">
    <property type="entry name" value="OMPR_PHOB"/>
    <property type="match status" value="1"/>
</dbReference>
<sequence length="1099" mass="115608">MSISPPELRIRVFGEVSIEGASGAVGHPGRRLRTLLALLAAACRGTVAVPSLIDEIWGEDLPERPDGALQVLVSRLRREVPDEGTRLPIPPIGETYRLDLPRDAVDLHRFHDDAAAALDPEASRETVLDRGQAALRTWQGEPFEGTPVGPRLQAERVRAHDRRLRLVERMAGVLLDLDRPAEAVDLVADDLAADRSRERLAVLVASGLHRQGRTSEALDVLAATGDHLRDELGVEPGHDIEDLRLRLLAPVPSRHPRPTLVGREEELRAVRALLENPDAGAVRLVTGEAGIGKTALLQAAQRDAWVHGACVGGGTCDGDAPPWSAWAEVLDELGVAPVHPGEPAPGRALRQRLSGRGPVLVTLDDAHLADSVTLAALRGLARAGLPAGVVVLVAAREPDAVAHPAWSATHAEMALLESVSDVALPELGRAAVRRLVVGGLPGLAPDGAGRVAEALWERTHGHALHVAAVIESLSGLDEPDGEKACDELASVIPARLRPLLDHQLAGLDPAAREALESLAVLAPLSLAELGTMLEIAPRTLSAYLRAAVDRGLLAPTDDGFAFRHALTRDAVLDAVPPASAQTLHHARYRALVADPATEPFTLLRHAVGAGPLVATQELGDARLAAGVAAYRQGALEEALAQLDAVLETSHPSSVALHRGLVLEAMGLQEDADEVLDEVVEQAVARQELPAAAHEREVDDPVIADAVVAAVGDDAMGINVAGRPRRARRLRRVRTLPLAPRQRAEVLRSLILEEEQLNGDVGDPTALPELLALAADGFDDPRLLAGVRLLEANHLVDAPVPATQRLAVCEEACRLAVAAGEDAVWFEAEELRIAALLAAGRLDDALAARRDLEPVAVDRHRPRTMWMVSLLDAGLTLARGDAEEADAAALAALHRGQELGLPDAVGAYGVHLLVRHLLAGTLPALQGLPAGAASLYPLVAAWSAAAAVDAAVAGDLEAAASHLADWHRKREGREGALFDRPGLCLAACAAFALGDVPTAEVVRRDLPADPEAVVVVGIGAATFGPLALYQGLVAAVLGERAEARRQFGVAAGLAERLGWAPWTDAARGLARLVRGGAGRPAGVPPHLPPDARPLGLLPPS</sequence>
<dbReference type="InterPro" id="IPR016032">
    <property type="entry name" value="Sig_transdc_resp-reg_C-effctor"/>
</dbReference>
<dbReference type="InterPro" id="IPR005158">
    <property type="entry name" value="BTAD"/>
</dbReference>
<keyword evidence="9" id="KW-1185">Reference proteome</keyword>
<evidence type="ECO:0000256" key="2">
    <source>
        <dbReference type="ARBA" id="ARBA00023015"/>
    </source>
</evidence>
<evidence type="ECO:0000256" key="3">
    <source>
        <dbReference type="ARBA" id="ARBA00023125"/>
    </source>
</evidence>
<dbReference type="Proteomes" id="UP001500928">
    <property type="component" value="Unassembled WGS sequence"/>
</dbReference>
<dbReference type="RefSeq" id="WP_345410329.1">
    <property type="nucleotide sequence ID" value="NZ_BAABHO010000001.1"/>
</dbReference>
<dbReference type="SUPFAM" id="SSF46894">
    <property type="entry name" value="C-terminal effector domain of the bipartite response regulators"/>
    <property type="match status" value="1"/>
</dbReference>
<dbReference type="SUPFAM" id="SSF52540">
    <property type="entry name" value="P-loop containing nucleoside triphosphate hydrolases"/>
    <property type="match status" value="1"/>
</dbReference>
<dbReference type="EMBL" id="BAABHO010000001">
    <property type="protein sequence ID" value="GAA4772923.1"/>
    <property type="molecule type" value="Genomic_DNA"/>
</dbReference>
<evidence type="ECO:0000313" key="8">
    <source>
        <dbReference type="EMBL" id="GAA4772923.1"/>
    </source>
</evidence>
<dbReference type="Pfam" id="PF03704">
    <property type="entry name" value="BTAD"/>
    <property type="match status" value="1"/>
</dbReference>
<comment type="caution">
    <text evidence="8">The sequence shown here is derived from an EMBL/GenBank/DDBJ whole genome shotgun (WGS) entry which is preliminary data.</text>
</comment>
<dbReference type="Gene3D" id="1.25.40.10">
    <property type="entry name" value="Tetratricopeptide repeat domain"/>
    <property type="match status" value="2"/>
</dbReference>
<dbReference type="InterPro" id="IPR041664">
    <property type="entry name" value="AAA_16"/>
</dbReference>
<accession>A0ABP9A2U0</accession>
<name>A0ABP9A2U0_9PSEU</name>
<evidence type="ECO:0000256" key="1">
    <source>
        <dbReference type="ARBA" id="ARBA00005820"/>
    </source>
</evidence>
<dbReference type="InterPro" id="IPR027417">
    <property type="entry name" value="P-loop_NTPase"/>
</dbReference>
<dbReference type="Gene3D" id="1.10.10.10">
    <property type="entry name" value="Winged helix-like DNA-binding domain superfamily/Winged helix DNA-binding domain"/>
    <property type="match status" value="1"/>
</dbReference>
<keyword evidence="3 5" id="KW-0238">DNA-binding</keyword>
<dbReference type="Pfam" id="PF13191">
    <property type="entry name" value="AAA_16"/>
    <property type="match status" value="1"/>
</dbReference>
<dbReference type="InterPro" id="IPR011990">
    <property type="entry name" value="TPR-like_helical_dom_sf"/>
</dbReference>
<comment type="similarity">
    <text evidence="1">Belongs to the AfsR/DnrI/RedD regulatory family.</text>
</comment>
<dbReference type="SUPFAM" id="SSF48452">
    <property type="entry name" value="TPR-like"/>
    <property type="match status" value="1"/>
</dbReference>
<evidence type="ECO:0000313" key="9">
    <source>
        <dbReference type="Proteomes" id="UP001500928"/>
    </source>
</evidence>
<gene>
    <name evidence="8" type="ORF">GCM10023200_01630</name>
</gene>
<dbReference type="PANTHER" id="PTHR35807">
    <property type="entry name" value="TRANSCRIPTIONAL REGULATOR REDD-RELATED"/>
    <property type="match status" value="1"/>
</dbReference>
<evidence type="ECO:0000256" key="5">
    <source>
        <dbReference type="PROSITE-ProRule" id="PRU01091"/>
    </source>
</evidence>
<dbReference type="PANTHER" id="PTHR35807:SF1">
    <property type="entry name" value="TRANSCRIPTIONAL REGULATOR REDD"/>
    <property type="match status" value="1"/>
</dbReference>
<feature type="domain" description="OmpR/PhoB-type" evidence="7">
    <location>
        <begin position="1"/>
        <end position="100"/>
    </location>
</feature>
<feature type="region of interest" description="Disordered" evidence="6">
    <location>
        <begin position="1079"/>
        <end position="1099"/>
    </location>
</feature>
<protein>
    <recommendedName>
        <fullName evidence="7">OmpR/PhoB-type domain-containing protein</fullName>
    </recommendedName>
</protein>
<reference evidence="9" key="1">
    <citation type="journal article" date="2019" name="Int. J. Syst. Evol. Microbiol.">
        <title>The Global Catalogue of Microorganisms (GCM) 10K type strain sequencing project: providing services to taxonomists for standard genome sequencing and annotation.</title>
        <authorList>
            <consortium name="The Broad Institute Genomics Platform"/>
            <consortium name="The Broad Institute Genome Sequencing Center for Infectious Disease"/>
            <person name="Wu L."/>
            <person name="Ma J."/>
        </authorList>
    </citation>
    <scope>NUCLEOTIDE SEQUENCE [LARGE SCALE GENOMIC DNA]</scope>
    <source>
        <strain evidence="9">JCM 17979</strain>
    </source>
</reference>
<dbReference type="InterPro" id="IPR051677">
    <property type="entry name" value="AfsR-DnrI-RedD_regulator"/>
</dbReference>
<evidence type="ECO:0000256" key="6">
    <source>
        <dbReference type="SAM" id="MobiDB-lite"/>
    </source>
</evidence>
<organism evidence="8 9">
    <name type="scientific">Actinomycetospora chlora</name>
    <dbReference type="NCBI Taxonomy" id="663608"/>
    <lineage>
        <taxon>Bacteria</taxon>
        <taxon>Bacillati</taxon>
        <taxon>Actinomycetota</taxon>
        <taxon>Actinomycetes</taxon>
        <taxon>Pseudonocardiales</taxon>
        <taxon>Pseudonocardiaceae</taxon>
        <taxon>Actinomycetospora</taxon>
    </lineage>
</organism>
<evidence type="ECO:0000256" key="4">
    <source>
        <dbReference type="ARBA" id="ARBA00023163"/>
    </source>
</evidence>
<dbReference type="SMART" id="SM01043">
    <property type="entry name" value="BTAD"/>
    <property type="match status" value="1"/>
</dbReference>
<keyword evidence="4" id="KW-0804">Transcription</keyword>
<dbReference type="InterPro" id="IPR036388">
    <property type="entry name" value="WH-like_DNA-bd_sf"/>
</dbReference>
<dbReference type="InterPro" id="IPR001867">
    <property type="entry name" value="OmpR/PhoB-type_DNA-bd"/>
</dbReference>
<feature type="DNA-binding region" description="OmpR/PhoB-type" evidence="5">
    <location>
        <begin position="1"/>
        <end position="100"/>
    </location>
</feature>
<evidence type="ECO:0000259" key="7">
    <source>
        <dbReference type="PROSITE" id="PS51755"/>
    </source>
</evidence>